<evidence type="ECO:0000313" key="2">
    <source>
        <dbReference type="EMBL" id="GAD58831.1"/>
    </source>
</evidence>
<gene>
    <name evidence="2" type="ORF">MBEBAB_1081</name>
</gene>
<organism evidence="2 3">
    <name type="scientific">Brevundimonas abyssalis TAR-001</name>
    <dbReference type="NCBI Taxonomy" id="1391729"/>
    <lineage>
        <taxon>Bacteria</taxon>
        <taxon>Pseudomonadati</taxon>
        <taxon>Pseudomonadota</taxon>
        <taxon>Alphaproteobacteria</taxon>
        <taxon>Caulobacterales</taxon>
        <taxon>Caulobacteraceae</taxon>
        <taxon>Brevundimonas</taxon>
    </lineage>
</organism>
<evidence type="ECO:0000313" key="3">
    <source>
        <dbReference type="Proteomes" id="UP000016569"/>
    </source>
</evidence>
<reference evidence="3" key="1">
    <citation type="journal article" date="2013" name="Genome Announc.">
        <title>Draft Genome Sequence of the Dimorphic Prosthecate Bacterium Brevundimonas abyssalis TAR-001T.</title>
        <authorList>
            <person name="Tsubouchi T."/>
            <person name="Nishi S."/>
            <person name="Usui K."/>
            <person name="Shimane Y."/>
            <person name="Takaki Y."/>
            <person name="Maruyama T."/>
            <person name="Hatada Y."/>
        </authorList>
    </citation>
    <scope>NUCLEOTIDE SEQUENCE [LARGE SCALE GENOMIC DNA]</scope>
    <source>
        <strain evidence="3">TAR-001</strain>
    </source>
</reference>
<accession>A0A8E0NAU4</accession>
<keyword evidence="2" id="KW-0346">Stress response</keyword>
<dbReference type="InterPro" id="IPR027413">
    <property type="entry name" value="GROEL-like_equatorial_sf"/>
</dbReference>
<feature type="compositionally biased region" description="Gly residues" evidence="1">
    <location>
        <begin position="41"/>
        <end position="60"/>
    </location>
</feature>
<comment type="caution">
    <text evidence="2">The sequence shown here is derived from an EMBL/GenBank/DDBJ whole genome shotgun (WGS) entry which is preliminary data.</text>
</comment>
<dbReference type="Proteomes" id="UP000016569">
    <property type="component" value="Unassembled WGS sequence"/>
</dbReference>
<protein>
    <submittedName>
        <fullName evidence="2">Heat shock protein 60 family chaperone GroEL</fullName>
    </submittedName>
</protein>
<dbReference type="SUPFAM" id="SSF48592">
    <property type="entry name" value="GroEL equatorial domain-like"/>
    <property type="match status" value="1"/>
</dbReference>
<dbReference type="Gene3D" id="1.10.560.10">
    <property type="entry name" value="GroEL-like equatorial domain"/>
    <property type="match status" value="1"/>
</dbReference>
<feature type="region of interest" description="Disordered" evidence="1">
    <location>
        <begin position="36"/>
        <end position="60"/>
    </location>
</feature>
<evidence type="ECO:0000256" key="1">
    <source>
        <dbReference type="SAM" id="MobiDB-lite"/>
    </source>
</evidence>
<proteinExistence type="predicted"/>
<dbReference type="AlphaFoldDB" id="A0A8E0NAU4"/>
<name>A0A8E0NAU4_9CAUL</name>
<keyword evidence="3" id="KW-1185">Reference proteome</keyword>
<dbReference type="EMBL" id="BATC01000013">
    <property type="protein sequence ID" value="GAD58831.1"/>
    <property type="molecule type" value="Genomic_DNA"/>
</dbReference>
<sequence length="60" mass="5767">MKMGVIDPAKVVRTALQDAASVAGILITTEAAVADAPKKSSGGGAPDMGGGMGGMGGMDF</sequence>